<dbReference type="Proteomes" id="UP000822688">
    <property type="component" value="Chromosome 11"/>
</dbReference>
<organism evidence="2 3">
    <name type="scientific">Ceratodon purpureus</name>
    <name type="common">Fire moss</name>
    <name type="synonym">Dicranum purpureum</name>
    <dbReference type="NCBI Taxonomy" id="3225"/>
    <lineage>
        <taxon>Eukaryota</taxon>
        <taxon>Viridiplantae</taxon>
        <taxon>Streptophyta</taxon>
        <taxon>Embryophyta</taxon>
        <taxon>Bryophyta</taxon>
        <taxon>Bryophytina</taxon>
        <taxon>Bryopsida</taxon>
        <taxon>Dicranidae</taxon>
        <taxon>Pseudoditrichales</taxon>
        <taxon>Ditrichaceae</taxon>
        <taxon>Ceratodon</taxon>
    </lineage>
</organism>
<feature type="domain" description="AB hydrolase-1" evidence="1">
    <location>
        <begin position="49"/>
        <end position="285"/>
    </location>
</feature>
<evidence type="ECO:0000259" key="1">
    <source>
        <dbReference type="Pfam" id="PF00561"/>
    </source>
</evidence>
<sequence length="306" mass="34225">MANAGSVDRRRARARRLFERRGMRSQRIPLDNGTTLHCWVPPSGCEARPPLMLVHGFGWDGMTTWELQLEAFLEAEFAVYVPDLIFFGESTTTSSRRDVAFQAECLVAMLRRLGVQSGVHVLGTSYGGMTTFLMASMFPEMIHKVVIASSGVCMDKSDYVAFGQKYNFVGMRNVILPITVDEVKESLSFIVPNPPQLANSTYEELLEVMYLKNRESKMELYKGSSFGTDEALTRPTLTQEVLLIWGEHDRLFDIHQALKLKKHLGNGVELVIIKDVGHTPQSEAPKAFNTAAIGFFKSGSLPQSRL</sequence>
<dbReference type="PANTHER" id="PTHR43139:SF52">
    <property type="entry name" value="SI:DKEY-122A22.2"/>
    <property type="match status" value="1"/>
</dbReference>
<dbReference type="EMBL" id="CM026432">
    <property type="protein sequence ID" value="KAG0557321.1"/>
    <property type="molecule type" value="Genomic_DNA"/>
</dbReference>
<dbReference type="PRINTS" id="PR00111">
    <property type="entry name" value="ABHYDROLASE"/>
</dbReference>
<comment type="caution">
    <text evidence="2">The sequence shown here is derived from an EMBL/GenBank/DDBJ whole genome shotgun (WGS) entry which is preliminary data.</text>
</comment>
<reference evidence="2 3" key="1">
    <citation type="submission" date="2020-06" db="EMBL/GenBank/DDBJ databases">
        <title>WGS assembly of Ceratodon purpureus strain R40.</title>
        <authorList>
            <person name="Carey S.B."/>
            <person name="Jenkins J."/>
            <person name="Shu S."/>
            <person name="Lovell J.T."/>
            <person name="Sreedasyam A."/>
            <person name="Maumus F."/>
            <person name="Tiley G.P."/>
            <person name="Fernandez-Pozo N."/>
            <person name="Barry K."/>
            <person name="Chen C."/>
            <person name="Wang M."/>
            <person name="Lipzen A."/>
            <person name="Daum C."/>
            <person name="Saski C.A."/>
            <person name="Payton A.C."/>
            <person name="Mcbreen J.C."/>
            <person name="Conrad R.E."/>
            <person name="Kollar L.M."/>
            <person name="Olsson S."/>
            <person name="Huttunen S."/>
            <person name="Landis J.B."/>
            <person name="Wickett N.J."/>
            <person name="Johnson M.G."/>
            <person name="Rensing S.A."/>
            <person name="Grimwood J."/>
            <person name="Schmutz J."/>
            <person name="Mcdaniel S.F."/>
        </authorList>
    </citation>
    <scope>NUCLEOTIDE SEQUENCE [LARGE SCALE GENOMIC DNA]</scope>
    <source>
        <strain evidence="2 3">R40</strain>
    </source>
</reference>
<name>A0A8T0GDK1_CERPU</name>
<dbReference type="InterPro" id="IPR029058">
    <property type="entry name" value="AB_hydrolase_fold"/>
</dbReference>
<dbReference type="PANTHER" id="PTHR43139">
    <property type="entry name" value="SI:DKEY-122A22.2"/>
    <property type="match status" value="1"/>
</dbReference>
<gene>
    <name evidence="2" type="ORF">KC19_11G120000</name>
</gene>
<dbReference type="InterPro" id="IPR000073">
    <property type="entry name" value="AB_hydrolase_1"/>
</dbReference>
<dbReference type="Pfam" id="PF00561">
    <property type="entry name" value="Abhydrolase_1"/>
    <property type="match status" value="1"/>
</dbReference>
<evidence type="ECO:0000313" key="2">
    <source>
        <dbReference type="EMBL" id="KAG0557321.1"/>
    </source>
</evidence>
<keyword evidence="3" id="KW-1185">Reference proteome</keyword>
<evidence type="ECO:0000313" key="3">
    <source>
        <dbReference type="Proteomes" id="UP000822688"/>
    </source>
</evidence>
<dbReference type="AlphaFoldDB" id="A0A8T0GDK1"/>
<dbReference type="InterPro" id="IPR052370">
    <property type="entry name" value="Meta-cleavage_hydrolase"/>
</dbReference>
<dbReference type="Gene3D" id="3.40.50.1820">
    <property type="entry name" value="alpha/beta hydrolase"/>
    <property type="match status" value="1"/>
</dbReference>
<accession>A0A8T0GDK1</accession>
<proteinExistence type="predicted"/>
<dbReference type="SUPFAM" id="SSF53474">
    <property type="entry name" value="alpha/beta-Hydrolases"/>
    <property type="match status" value="1"/>
</dbReference>
<protein>
    <recommendedName>
        <fullName evidence="1">AB hydrolase-1 domain-containing protein</fullName>
    </recommendedName>
</protein>